<evidence type="ECO:0000256" key="1">
    <source>
        <dbReference type="SAM" id="MobiDB-lite"/>
    </source>
</evidence>
<evidence type="ECO:0000313" key="3">
    <source>
        <dbReference type="Proteomes" id="UP000240883"/>
    </source>
</evidence>
<feature type="region of interest" description="Disordered" evidence="1">
    <location>
        <begin position="254"/>
        <end position="307"/>
    </location>
</feature>
<sequence>MDRDASLLGPSYSSLRKGRWAPVRWRWVEEEAVKETLQQGRHLESSASDFSYDESSVARTNLHHSLTAPTSSEHLAALPPMMSSDVQTIYAPVSAQATSTPAFPFESPSFDGFSSLPFGPHNDWPFRGFSHAIDESNAAFENHQNLPIPIQTPASEQLLGYVTDLALYRPLSDNIDNPTIAVASEILPSDTLSTPQRLQSSIQPELLNDWPGTAWNTPDPGHGEIRTPVMALAASNSGYALANVCTPPEVTVAIRSSDSPSSATGPLSTPSSSKSSRSSHHSARSTRNRAWGDPGHEVGLAEPEDSQ</sequence>
<feature type="compositionally biased region" description="Basic residues" evidence="1">
    <location>
        <begin position="277"/>
        <end position="287"/>
    </location>
</feature>
<feature type="compositionally biased region" description="Polar residues" evidence="1">
    <location>
        <begin position="254"/>
        <end position="267"/>
    </location>
</feature>
<evidence type="ECO:0000313" key="2">
    <source>
        <dbReference type="EMBL" id="PSN59649.1"/>
    </source>
</evidence>
<proteinExistence type="predicted"/>
<reference evidence="2 3" key="1">
    <citation type="journal article" date="2018" name="Front. Microbiol.">
        <title>Genome-Wide Analysis of Corynespora cassiicola Leaf Fall Disease Putative Effectors.</title>
        <authorList>
            <person name="Lopez D."/>
            <person name="Ribeiro S."/>
            <person name="Label P."/>
            <person name="Fumanal B."/>
            <person name="Venisse J.S."/>
            <person name="Kohler A."/>
            <person name="de Oliveira R.R."/>
            <person name="Labutti K."/>
            <person name="Lipzen A."/>
            <person name="Lail K."/>
            <person name="Bauer D."/>
            <person name="Ohm R.A."/>
            <person name="Barry K.W."/>
            <person name="Spatafora J."/>
            <person name="Grigoriev I.V."/>
            <person name="Martin F.M."/>
            <person name="Pujade-Renaud V."/>
        </authorList>
    </citation>
    <scope>NUCLEOTIDE SEQUENCE [LARGE SCALE GENOMIC DNA]</scope>
    <source>
        <strain evidence="2 3">Philippines</strain>
    </source>
</reference>
<name>A0A2T2N2P8_CORCC</name>
<dbReference type="AlphaFoldDB" id="A0A2T2N2P8"/>
<dbReference type="EMBL" id="KZ678154">
    <property type="protein sequence ID" value="PSN59649.1"/>
    <property type="molecule type" value="Genomic_DNA"/>
</dbReference>
<dbReference type="Proteomes" id="UP000240883">
    <property type="component" value="Unassembled WGS sequence"/>
</dbReference>
<organism evidence="2 3">
    <name type="scientific">Corynespora cassiicola Philippines</name>
    <dbReference type="NCBI Taxonomy" id="1448308"/>
    <lineage>
        <taxon>Eukaryota</taxon>
        <taxon>Fungi</taxon>
        <taxon>Dikarya</taxon>
        <taxon>Ascomycota</taxon>
        <taxon>Pezizomycotina</taxon>
        <taxon>Dothideomycetes</taxon>
        <taxon>Pleosporomycetidae</taxon>
        <taxon>Pleosporales</taxon>
        <taxon>Corynesporascaceae</taxon>
        <taxon>Corynespora</taxon>
    </lineage>
</organism>
<protein>
    <submittedName>
        <fullName evidence="2">Uncharacterized protein</fullName>
    </submittedName>
</protein>
<gene>
    <name evidence="2" type="ORF">BS50DRAFT_227969</name>
</gene>
<accession>A0A2T2N2P8</accession>
<keyword evidence="3" id="KW-1185">Reference proteome</keyword>